<dbReference type="InterPro" id="IPR025714">
    <property type="entry name" value="Methyltranfer_dom"/>
</dbReference>
<dbReference type="PROSITE" id="PS00092">
    <property type="entry name" value="N6_MTASE"/>
    <property type="match status" value="1"/>
</dbReference>
<dbReference type="Gene3D" id="3.40.50.150">
    <property type="entry name" value="Vaccinia Virus protein VP39"/>
    <property type="match status" value="1"/>
</dbReference>
<gene>
    <name evidence="2" type="ORF">FYJ74_05535</name>
</gene>
<dbReference type="PANTHER" id="PTHR47739">
    <property type="entry name" value="TRNA1(VAL) (ADENINE(37)-N6)-METHYLTRANSFERASE"/>
    <property type="match status" value="1"/>
</dbReference>
<name>A0A6L5YB19_9BACT</name>
<evidence type="ECO:0000313" key="3">
    <source>
        <dbReference type="Proteomes" id="UP000473699"/>
    </source>
</evidence>
<keyword evidence="3" id="KW-1185">Reference proteome</keyword>
<dbReference type="PANTHER" id="PTHR47739:SF1">
    <property type="entry name" value="TRNA1(VAL) (ADENINE(37)-N6)-METHYLTRANSFERASE"/>
    <property type="match status" value="1"/>
</dbReference>
<evidence type="ECO:0000259" key="1">
    <source>
        <dbReference type="Pfam" id="PF13847"/>
    </source>
</evidence>
<dbReference type="CDD" id="cd02440">
    <property type="entry name" value="AdoMet_MTases"/>
    <property type="match status" value="1"/>
</dbReference>
<sequence length="255" mass="28379">MGLDRVKKEIAPPADGEAILYGFLHMRQPDVGPRVNMDTVLLAGFARPRAGERVLELGCAHGGVSLILAKRFPQSRFEGLDVQSRLIELARENAARNGLTANARFETGDLREHRRLYDHQSFDAVVVNPPYEDPGFGRRAEAKTNRLARQGEMCLLTDVCDAARFLLKNGGRLFMVMRALRLAETLALLRARRLEPRELLMVHPAPGKNASVFLVEARRSGGAAVTVPPPLFIYDEKGDYTPELRRFYAPAPPLP</sequence>
<dbReference type="SUPFAM" id="SSF53335">
    <property type="entry name" value="S-adenosyl-L-methionine-dependent methyltransferases"/>
    <property type="match status" value="1"/>
</dbReference>
<evidence type="ECO:0000313" key="2">
    <source>
        <dbReference type="EMBL" id="MST55494.1"/>
    </source>
</evidence>
<proteinExistence type="predicted"/>
<dbReference type="InterPro" id="IPR002052">
    <property type="entry name" value="DNA_methylase_N6_adenine_CS"/>
</dbReference>
<dbReference type="GO" id="GO:0032259">
    <property type="term" value="P:methylation"/>
    <property type="evidence" value="ECO:0007669"/>
    <property type="project" value="UniProtKB-KW"/>
</dbReference>
<feature type="domain" description="Methyltransferase" evidence="1">
    <location>
        <begin position="50"/>
        <end position="160"/>
    </location>
</feature>
<accession>A0A6L5YB19</accession>
<keyword evidence="2" id="KW-0808">Transferase</keyword>
<organism evidence="2 3">
    <name type="scientific">Pyramidobacter porci</name>
    <dbReference type="NCBI Taxonomy" id="2605789"/>
    <lineage>
        <taxon>Bacteria</taxon>
        <taxon>Thermotogati</taxon>
        <taxon>Synergistota</taxon>
        <taxon>Synergistia</taxon>
        <taxon>Synergistales</taxon>
        <taxon>Dethiosulfovibrionaceae</taxon>
        <taxon>Pyramidobacter</taxon>
    </lineage>
</organism>
<dbReference type="AlphaFoldDB" id="A0A6L5YB19"/>
<dbReference type="EMBL" id="VUNH01000005">
    <property type="protein sequence ID" value="MST55494.1"/>
    <property type="molecule type" value="Genomic_DNA"/>
</dbReference>
<dbReference type="InterPro" id="IPR050210">
    <property type="entry name" value="tRNA_Adenine-N(6)_MTase"/>
</dbReference>
<reference evidence="2 3" key="1">
    <citation type="submission" date="2019-08" db="EMBL/GenBank/DDBJ databases">
        <title>In-depth cultivation of the pig gut microbiome towards novel bacterial diversity and tailored functional studies.</title>
        <authorList>
            <person name="Wylensek D."/>
            <person name="Hitch T.C.A."/>
            <person name="Clavel T."/>
        </authorList>
    </citation>
    <scope>NUCLEOTIDE SEQUENCE [LARGE SCALE GENOMIC DNA]</scope>
    <source>
        <strain evidence="2 3">SM-530-WT-4B</strain>
    </source>
</reference>
<dbReference type="RefSeq" id="WP_154528595.1">
    <property type="nucleotide sequence ID" value="NZ_VUNH01000005.1"/>
</dbReference>
<dbReference type="GO" id="GO:0008168">
    <property type="term" value="F:methyltransferase activity"/>
    <property type="evidence" value="ECO:0007669"/>
    <property type="project" value="UniProtKB-KW"/>
</dbReference>
<comment type="caution">
    <text evidence="2">The sequence shown here is derived from an EMBL/GenBank/DDBJ whole genome shotgun (WGS) entry which is preliminary data.</text>
</comment>
<dbReference type="GO" id="GO:0003676">
    <property type="term" value="F:nucleic acid binding"/>
    <property type="evidence" value="ECO:0007669"/>
    <property type="project" value="InterPro"/>
</dbReference>
<dbReference type="Pfam" id="PF13847">
    <property type="entry name" value="Methyltransf_31"/>
    <property type="match status" value="1"/>
</dbReference>
<protein>
    <submittedName>
        <fullName evidence="2">Methyltransferase domain-containing protein</fullName>
    </submittedName>
</protein>
<dbReference type="Proteomes" id="UP000473699">
    <property type="component" value="Unassembled WGS sequence"/>
</dbReference>
<keyword evidence="2" id="KW-0489">Methyltransferase</keyword>
<dbReference type="InterPro" id="IPR029063">
    <property type="entry name" value="SAM-dependent_MTases_sf"/>
</dbReference>